<name>A0A1H2WQT4_HALVA</name>
<dbReference type="AlphaFoldDB" id="A0A1H2WQT4"/>
<dbReference type="RefSeq" id="WP_004516020.1">
    <property type="nucleotide sequence ID" value="NZ_FNOF01000007.1"/>
</dbReference>
<gene>
    <name evidence="1" type="ORF">SAMN05443574_107122</name>
</gene>
<evidence type="ECO:0000313" key="2">
    <source>
        <dbReference type="Proteomes" id="UP000182573"/>
    </source>
</evidence>
<dbReference type="Proteomes" id="UP000182573">
    <property type="component" value="Unassembled WGS sequence"/>
</dbReference>
<proteinExistence type="predicted"/>
<reference evidence="1 2" key="1">
    <citation type="submission" date="2016-10" db="EMBL/GenBank/DDBJ databases">
        <authorList>
            <person name="de Groot N.N."/>
        </authorList>
    </citation>
    <scope>NUCLEOTIDE SEQUENCE [LARGE SCALE GENOMIC DNA]</scope>
    <source>
        <strain evidence="1 2">DSM 3756</strain>
    </source>
</reference>
<sequence length="50" mass="5591">MTHEHDTDSQEGIRATFEEYDVGVDTVAHIGDPENPSAWIQSTLFVDVTE</sequence>
<dbReference type="EMBL" id="FNOF01000007">
    <property type="protein sequence ID" value="SDW82887.1"/>
    <property type="molecule type" value="Genomic_DNA"/>
</dbReference>
<protein>
    <submittedName>
        <fullName evidence="1">Uncharacterized protein</fullName>
    </submittedName>
</protein>
<accession>A0A1H2WQT4</accession>
<organism evidence="1 2">
    <name type="scientific">Haloarcula vallismortis</name>
    <name type="common">Halobacterium vallismortis</name>
    <dbReference type="NCBI Taxonomy" id="28442"/>
    <lineage>
        <taxon>Archaea</taxon>
        <taxon>Methanobacteriati</taxon>
        <taxon>Methanobacteriota</taxon>
        <taxon>Stenosarchaea group</taxon>
        <taxon>Halobacteria</taxon>
        <taxon>Halobacteriales</taxon>
        <taxon>Haloarculaceae</taxon>
        <taxon>Haloarcula</taxon>
    </lineage>
</organism>
<evidence type="ECO:0000313" key="1">
    <source>
        <dbReference type="EMBL" id="SDW82887.1"/>
    </source>
</evidence>